<comment type="function">
    <text evidence="1">Could be a 3Fe-4S cluster-containing protein.</text>
</comment>
<evidence type="ECO:0000259" key="10">
    <source>
        <dbReference type="PROSITE" id="PS51379"/>
    </source>
</evidence>
<evidence type="ECO:0000256" key="6">
    <source>
        <dbReference type="ARBA" id="ARBA00022982"/>
    </source>
</evidence>
<feature type="domain" description="4Fe-4S ferredoxin-type" evidence="10">
    <location>
        <begin position="74"/>
        <end position="103"/>
    </location>
</feature>
<protein>
    <recommendedName>
        <fullName evidence="3">Ferredoxin-like protein</fullName>
    </recommendedName>
</protein>
<dbReference type="InterPro" id="IPR012206">
    <property type="entry name" value="Fd_FixX"/>
</dbReference>
<dbReference type="PROSITE" id="PS51379">
    <property type="entry name" value="4FE4S_FER_2"/>
    <property type="match status" value="1"/>
</dbReference>
<dbReference type="PIRSF" id="PIRSF036548">
    <property type="entry name" value="Fdx_FixX"/>
    <property type="match status" value="1"/>
</dbReference>
<accession>H5SI46</accession>
<sequence length="114" mass="13168">MGEAAGVPTEEPMELRGPSRVEEKLYTLRWKHDRTSHIAITDPRPCADRCGDEWRRPCTTFCPAKVYEWDPEQARIVVAYENCVECTTCLVGCPYRVIDWRPPRGGFGIQYRYG</sequence>
<evidence type="ECO:0000256" key="8">
    <source>
        <dbReference type="ARBA" id="ARBA00023014"/>
    </source>
</evidence>
<keyword evidence="6" id="KW-0249">Electron transport</keyword>
<evidence type="ECO:0000256" key="4">
    <source>
        <dbReference type="ARBA" id="ARBA00022448"/>
    </source>
</evidence>
<dbReference type="AlphaFoldDB" id="H5SI46"/>
<reference evidence="11" key="1">
    <citation type="journal article" date="2005" name="Environ. Microbiol.">
        <title>Genetic and functional properties of uncultivated thermophilic crenarchaeotes from a subsurface gold mine as revealed by analysis of genome fragments.</title>
        <authorList>
            <person name="Nunoura T."/>
            <person name="Hirayama H."/>
            <person name="Takami H."/>
            <person name="Oida H."/>
            <person name="Nishi S."/>
            <person name="Shimamura S."/>
            <person name="Suzuki Y."/>
            <person name="Inagaki F."/>
            <person name="Takai K."/>
            <person name="Nealson K.H."/>
            <person name="Horikoshi K."/>
        </authorList>
    </citation>
    <scope>NUCLEOTIDE SEQUENCE</scope>
</reference>
<proteinExistence type="predicted"/>
<dbReference type="InterPro" id="IPR007859">
    <property type="entry name" value="ETF-QO/FixX_C"/>
</dbReference>
<evidence type="ECO:0000313" key="11">
    <source>
        <dbReference type="EMBL" id="BAL55832.1"/>
    </source>
</evidence>
<evidence type="ECO:0000256" key="1">
    <source>
        <dbReference type="ARBA" id="ARBA00003208"/>
    </source>
</evidence>
<dbReference type="PANTHER" id="PTHR43082:SF3">
    <property type="entry name" value="FERREDOXIN-LIKE PROTEIN YDIT"/>
    <property type="match status" value="1"/>
</dbReference>
<organism evidence="11">
    <name type="scientific">uncultured prokaryote</name>
    <dbReference type="NCBI Taxonomy" id="198431"/>
    <lineage>
        <taxon>unclassified sequences</taxon>
        <taxon>environmental samples</taxon>
    </lineage>
</organism>
<reference evidence="11" key="2">
    <citation type="journal article" date="2012" name="PLoS ONE">
        <title>A Deeply Branching Thermophilic Bacterium with an Ancient Acetyl-CoA Pathway Dominates a Subsurface Ecosystem.</title>
        <authorList>
            <person name="Takami H."/>
            <person name="Noguchi H."/>
            <person name="Takaki Y."/>
            <person name="Uchiyama I."/>
            <person name="Toyoda A."/>
            <person name="Nishi S."/>
            <person name="Chee G.-J."/>
            <person name="Arai W."/>
            <person name="Nunoura T."/>
            <person name="Itoh T."/>
            <person name="Hattori M."/>
            <person name="Takai K."/>
        </authorList>
    </citation>
    <scope>NUCLEOTIDE SEQUENCE</scope>
</reference>
<dbReference type="PANTHER" id="PTHR43082">
    <property type="entry name" value="FERREDOXIN-LIKE"/>
    <property type="match status" value="1"/>
</dbReference>
<dbReference type="InterPro" id="IPR017896">
    <property type="entry name" value="4Fe4S_Fe-S-bd"/>
</dbReference>
<evidence type="ECO:0000256" key="7">
    <source>
        <dbReference type="ARBA" id="ARBA00023004"/>
    </source>
</evidence>
<comment type="similarity">
    <text evidence="2">To ferredoxins from P.putida and C.tartarivorum, ferredoxin I from A.vinelandii, ferredoxin II from D.desulfuricans.</text>
</comment>
<evidence type="ECO:0000256" key="9">
    <source>
        <dbReference type="ARBA" id="ARBA00023231"/>
    </source>
</evidence>
<keyword evidence="8" id="KW-0411">Iron-sulfur</keyword>
<dbReference type="GO" id="GO:0005506">
    <property type="term" value="F:iron ion binding"/>
    <property type="evidence" value="ECO:0007669"/>
    <property type="project" value="InterPro"/>
</dbReference>
<dbReference type="GO" id="GO:0051536">
    <property type="term" value="F:iron-sulfur cluster binding"/>
    <property type="evidence" value="ECO:0007669"/>
    <property type="project" value="UniProtKB-KW"/>
</dbReference>
<evidence type="ECO:0000256" key="5">
    <source>
        <dbReference type="ARBA" id="ARBA00022723"/>
    </source>
</evidence>
<dbReference type="PROSITE" id="PS00198">
    <property type="entry name" value="4FE4S_FER_1"/>
    <property type="match status" value="1"/>
</dbReference>
<dbReference type="InterPro" id="IPR017900">
    <property type="entry name" value="4Fe4S_Fe_S_CS"/>
</dbReference>
<gene>
    <name evidence="11" type="ORF">HGMM_F31F10C22</name>
</gene>
<dbReference type="SUPFAM" id="SSF54862">
    <property type="entry name" value="4Fe-4S ferredoxins"/>
    <property type="match status" value="1"/>
</dbReference>
<evidence type="ECO:0000256" key="2">
    <source>
        <dbReference type="ARBA" id="ARBA00009192"/>
    </source>
</evidence>
<evidence type="ECO:0000256" key="3">
    <source>
        <dbReference type="ARBA" id="ARBA00020378"/>
    </source>
</evidence>
<name>H5SI46_9ZZZZ</name>
<dbReference type="Gene3D" id="3.30.70.20">
    <property type="match status" value="1"/>
</dbReference>
<keyword evidence="9" id="KW-0535">Nitrogen fixation</keyword>
<dbReference type="EMBL" id="AP011730">
    <property type="protein sequence ID" value="BAL55832.1"/>
    <property type="molecule type" value="Genomic_DNA"/>
</dbReference>
<keyword evidence="4" id="KW-0813">Transport</keyword>
<keyword evidence="7" id="KW-0408">Iron</keyword>
<keyword evidence="5" id="KW-0479">Metal-binding</keyword>
<dbReference type="Pfam" id="PF05187">
    <property type="entry name" value="Fer4_ETF_QO"/>
    <property type="match status" value="1"/>
</dbReference>